<protein>
    <submittedName>
        <fullName evidence="1">MuDR family transposase</fullName>
    </submittedName>
</protein>
<sequence>MTCRYPSVVGPVLKYITIPIKDDDDVDIMFDALTKHDELSNVDLYLETEILSSDSGYASNQGEINLGVSHYQNRNEMDVDNVGGSIDWDAVPSMTNVEDTNYLSQNAMMNNNMLDEDDINEELDFGNMLDEEEDREDSFGGNDTAQLRMPSQDAIEEEHETIPNSHDQTLHEVPSSSFTNLEGVDNAMVEHGDAVKDQIVVFNWQNIAI</sequence>
<dbReference type="AlphaFoldDB" id="A0A1R3JA89"/>
<proteinExistence type="predicted"/>
<keyword evidence="2" id="KW-1185">Reference proteome</keyword>
<accession>A0A1R3JA89</accession>
<gene>
    <name evidence="1" type="ORF">COLO4_18130</name>
</gene>
<dbReference type="Proteomes" id="UP000187203">
    <property type="component" value="Unassembled WGS sequence"/>
</dbReference>
<name>A0A1R3JA89_9ROSI</name>
<evidence type="ECO:0000313" key="2">
    <source>
        <dbReference type="Proteomes" id="UP000187203"/>
    </source>
</evidence>
<evidence type="ECO:0000313" key="1">
    <source>
        <dbReference type="EMBL" id="OMO91744.1"/>
    </source>
</evidence>
<organism evidence="1 2">
    <name type="scientific">Corchorus olitorius</name>
    <dbReference type="NCBI Taxonomy" id="93759"/>
    <lineage>
        <taxon>Eukaryota</taxon>
        <taxon>Viridiplantae</taxon>
        <taxon>Streptophyta</taxon>
        <taxon>Embryophyta</taxon>
        <taxon>Tracheophyta</taxon>
        <taxon>Spermatophyta</taxon>
        <taxon>Magnoliopsida</taxon>
        <taxon>eudicotyledons</taxon>
        <taxon>Gunneridae</taxon>
        <taxon>Pentapetalae</taxon>
        <taxon>rosids</taxon>
        <taxon>malvids</taxon>
        <taxon>Malvales</taxon>
        <taxon>Malvaceae</taxon>
        <taxon>Grewioideae</taxon>
        <taxon>Apeibeae</taxon>
        <taxon>Corchorus</taxon>
    </lineage>
</organism>
<comment type="caution">
    <text evidence="1">The sequence shown here is derived from an EMBL/GenBank/DDBJ whole genome shotgun (WGS) entry which is preliminary data.</text>
</comment>
<dbReference type="EMBL" id="AWUE01016428">
    <property type="protein sequence ID" value="OMO91744.1"/>
    <property type="molecule type" value="Genomic_DNA"/>
</dbReference>
<reference evidence="2" key="1">
    <citation type="submission" date="2013-09" db="EMBL/GenBank/DDBJ databases">
        <title>Corchorus olitorius genome sequencing.</title>
        <authorList>
            <person name="Alam M."/>
            <person name="Haque M.S."/>
            <person name="Islam M.S."/>
            <person name="Emdad E.M."/>
            <person name="Islam M.M."/>
            <person name="Ahmed B."/>
            <person name="Halim A."/>
            <person name="Hossen Q.M.M."/>
            <person name="Hossain M.Z."/>
            <person name="Ahmed R."/>
            <person name="Khan M.M."/>
            <person name="Islam R."/>
            <person name="Rashid M.M."/>
            <person name="Khan S.A."/>
            <person name="Rahman M.S."/>
            <person name="Alam M."/>
            <person name="Yahiya A.S."/>
            <person name="Khan M.S."/>
            <person name="Azam M.S."/>
            <person name="Haque T."/>
            <person name="Lashkar M.Z.H."/>
            <person name="Akhand A.I."/>
            <person name="Morshed G."/>
            <person name="Roy S."/>
            <person name="Uddin K.S."/>
            <person name="Rabeya T."/>
            <person name="Hossain A.S."/>
            <person name="Chowdhury A."/>
            <person name="Snigdha A.R."/>
            <person name="Mortoza M.S."/>
            <person name="Matin S.A."/>
            <person name="Hoque S.M.E."/>
            <person name="Islam M.K."/>
            <person name="Roy D.K."/>
            <person name="Haider R."/>
            <person name="Moosa M.M."/>
            <person name="Elias S.M."/>
            <person name="Hasan A.M."/>
            <person name="Jahan S."/>
            <person name="Shafiuddin M."/>
            <person name="Mahmood N."/>
            <person name="Shommy N.S."/>
        </authorList>
    </citation>
    <scope>NUCLEOTIDE SEQUENCE [LARGE SCALE GENOMIC DNA]</scope>
    <source>
        <strain evidence="2">cv. O-4</strain>
    </source>
</reference>